<dbReference type="InterPro" id="IPR027417">
    <property type="entry name" value="P-loop_NTPase"/>
</dbReference>
<evidence type="ECO:0000259" key="3">
    <source>
        <dbReference type="PROSITE" id="PS51755"/>
    </source>
</evidence>
<dbReference type="InterPro" id="IPR011990">
    <property type="entry name" value="TPR-like_helical_dom_sf"/>
</dbReference>
<dbReference type="PANTHER" id="PTHR47691:SF3">
    <property type="entry name" value="HTH-TYPE TRANSCRIPTIONAL REGULATOR RV0890C-RELATED"/>
    <property type="match status" value="1"/>
</dbReference>
<evidence type="ECO:0000256" key="2">
    <source>
        <dbReference type="PROSITE-ProRule" id="PRU01091"/>
    </source>
</evidence>
<evidence type="ECO:0000256" key="1">
    <source>
        <dbReference type="ARBA" id="ARBA00023125"/>
    </source>
</evidence>
<dbReference type="Pfam" id="PF00486">
    <property type="entry name" value="Trans_reg_C"/>
    <property type="match status" value="1"/>
</dbReference>
<dbReference type="GO" id="GO:0006355">
    <property type="term" value="P:regulation of DNA-templated transcription"/>
    <property type="evidence" value="ECO:0007669"/>
    <property type="project" value="InterPro"/>
</dbReference>
<dbReference type="AlphaFoldDB" id="A0A432P5J7"/>
<dbReference type="OrthoDB" id="4473689at2"/>
<dbReference type="Gene3D" id="1.10.10.10">
    <property type="entry name" value="Winged helix-like DNA-binding domain superfamily/Winged helix DNA-binding domain"/>
    <property type="match status" value="1"/>
</dbReference>
<accession>A0A432P5J7</accession>
<dbReference type="SUPFAM" id="SSF52540">
    <property type="entry name" value="P-loop containing nucleoside triphosphate hydrolases"/>
    <property type="match status" value="1"/>
</dbReference>
<dbReference type="SUPFAM" id="SSF48452">
    <property type="entry name" value="TPR-like"/>
    <property type="match status" value="1"/>
</dbReference>
<reference evidence="4 5" key="1">
    <citation type="submission" date="2018-11" db="EMBL/GenBank/DDBJ databases">
        <title>Rhizobium chutanense sp. nov., isolated from root nodules of Phaseolus vulgaris in China.</title>
        <authorList>
            <person name="Huo Y."/>
        </authorList>
    </citation>
    <scope>NUCLEOTIDE SEQUENCE [LARGE SCALE GENOMIC DNA]</scope>
    <source>
        <strain evidence="4 5">C16</strain>
    </source>
</reference>
<name>A0A432P5J7_9HYPH</name>
<evidence type="ECO:0000313" key="4">
    <source>
        <dbReference type="EMBL" id="RUM07638.1"/>
    </source>
</evidence>
<dbReference type="GO" id="GO:0003677">
    <property type="term" value="F:DNA binding"/>
    <property type="evidence" value="ECO:0007669"/>
    <property type="project" value="UniProtKB-UniRule"/>
</dbReference>
<dbReference type="InterPro" id="IPR036388">
    <property type="entry name" value="WH-like_DNA-bd_sf"/>
</dbReference>
<organism evidence="4 5">
    <name type="scientific">Rhizobium chutanense</name>
    <dbReference type="NCBI Taxonomy" id="2035448"/>
    <lineage>
        <taxon>Bacteria</taxon>
        <taxon>Pseudomonadati</taxon>
        <taxon>Pseudomonadota</taxon>
        <taxon>Alphaproteobacteria</taxon>
        <taxon>Hyphomicrobiales</taxon>
        <taxon>Rhizobiaceae</taxon>
        <taxon>Rhizobium/Agrobacterium group</taxon>
        <taxon>Rhizobium</taxon>
    </lineage>
</organism>
<comment type="caution">
    <text evidence="4">The sequence shown here is derived from an EMBL/GenBank/DDBJ whole genome shotgun (WGS) entry which is preliminary data.</text>
</comment>
<dbReference type="InterPro" id="IPR001867">
    <property type="entry name" value="OmpR/PhoB-type_DNA-bd"/>
</dbReference>
<dbReference type="SUPFAM" id="SSF46894">
    <property type="entry name" value="C-terminal effector domain of the bipartite response regulators"/>
    <property type="match status" value="1"/>
</dbReference>
<dbReference type="GO" id="GO:0000160">
    <property type="term" value="P:phosphorelay signal transduction system"/>
    <property type="evidence" value="ECO:0007669"/>
    <property type="project" value="InterPro"/>
</dbReference>
<dbReference type="CDD" id="cd00267">
    <property type="entry name" value="ABC_ATPase"/>
    <property type="match status" value="1"/>
</dbReference>
<dbReference type="PROSITE" id="PS51755">
    <property type="entry name" value="OMPR_PHOB"/>
    <property type="match status" value="1"/>
</dbReference>
<dbReference type="Gene3D" id="3.40.50.300">
    <property type="entry name" value="P-loop containing nucleotide triphosphate hydrolases"/>
    <property type="match status" value="1"/>
</dbReference>
<keyword evidence="1 2" id="KW-0238">DNA-binding</keyword>
<dbReference type="RefSeq" id="WP_126908628.1">
    <property type="nucleotide sequence ID" value="NZ_ML133753.1"/>
</dbReference>
<dbReference type="InterPro" id="IPR016032">
    <property type="entry name" value="Sig_transdc_resp-reg_C-effctor"/>
</dbReference>
<dbReference type="EMBL" id="RJTJ01000006">
    <property type="protein sequence ID" value="RUM07638.1"/>
    <property type="molecule type" value="Genomic_DNA"/>
</dbReference>
<dbReference type="PRINTS" id="PR00364">
    <property type="entry name" value="DISEASERSIST"/>
</dbReference>
<dbReference type="CDD" id="cd00383">
    <property type="entry name" value="trans_reg_C"/>
    <property type="match status" value="1"/>
</dbReference>
<dbReference type="PANTHER" id="PTHR47691">
    <property type="entry name" value="REGULATOR-RELATED"/>
    <property type="match status" value="1"/>
</dbReference>
<dbReference type="Gene3D" id="1.25.40.10">
    <property type="entry name" value="Tetratricopeptide repeat domain"/>
    <property type="match status" value="1"/>
</dbReference>
<dbReference type="Proteomes" id="UP000278081">
    <property type="component" value="Unassembled WGS sequence"/>
</dbReference>
<gene>
    <name evidence="4" type="ORF">EFR84_09175</name>
</gene>
<feature type="domain" description="OmpR/PhoB-type" evidence="3">
    <location>
        <begin position="7"/>
        <end position="105"/>
    </location>
</feature>
<dbReference type="SMART" id="SM00862">
    <property type="entry name" value="Trans_reg_C"/>
    <property type="match status" value="1"/>
</dbReference>
<feature type="DNA-binding region" description="OmpR/PhoB-type" evidence="2">
    <location>
        <begin position="7"/>
        <end position="105"/>
    </location>
</feature>
<proteinExistence type="predicted"/>
<evidence type="ECO:0000313" key="5">
    <source>
        <dbReference type="Proteomes" id="UP000278081"/>
    </source>
</evidence>
<sequence>MVSTEPDHVIAFGPFNLHGEQRRLFCGAEEVQLGGRAMEMLVTLARKKGELVHKEDLYNAAWPGIFVHEANLKVTIASLRRALREYSPAQDYIRTFVGRGYWLSDQVNAGDVPGIAALPAAANTRFPELARVIGRDAEIARLRDSITVNRLTTVAGPGGIGKTTVAVATAQLLDDEEGDLVTFIDLARVTGEEFVIPSVAAALGISSGNQDRLEAISSILARRKTLLLLDTCEHVLNAVAHLCDVIVANTGDVRILATSRQVLRARQEEVLWLSPLDVPPPASTYTAKQVLRYSAPQLLVERASENGKYTMKDGDASAVAEICRRLDGSPLAIELISSRLSSRNAPDVLQELDDRFTALVGHDQEGPPRQQTLLATLEWSYALLTRNEAAVLRAISIFVTPFDMDAVVSVVAHCRLDPTAVFDAVAGLRAKSMLSVEQISGGMCYRLLDSTRAFAGNLLEISGELTAVSAAYARLVLDIFSRANADQAMLPARQWHAAYANRADDLRKAVNWALFLRGDPLLGMQLVASGVPLWHELSLSDEARRNCEQALAEFDRIGCNDRALKLKLIVGLAAVSSYISADGEKAIEIFSAAIQLSREVADTNAECKALGALARYQILPGQQTVARKTLRALKRVATRSNNRRALWEHEHLLTELDIIRCEYPSAIARLKKLRRELQSAADGVGSRFDLDPKLRAENTLGGLQWLGSTRPGTGLKRIKAASKAASETNHGWTTIFCYTRGALFVLCECQEFALAKHYAEQLKQVIYRHGMPAWIPLANCFSEVLDAMTGLRRDPDGLMAAFDELRNGLPQIGRHLYYAQLIRALYAIGHMDEARRILDYLFEAGFQRSMVPELLRLRAVGERAAGRCEQALSSLRQSLQAAEENGAWGWRIRCATDLAALLRDQLRLDDAKSVLEPVYGQFLDGFDTPDLQRARNLLTQLQDFRAVPSSQRVTHEKR</sequence>
<protein>
    <recommendedName>
        <fullName evidence="3">OmpR/PhoB-type domain-containing protein</fullName>
    </recommendedName>
</protein>